<dbReference type="InterPro" id="IPR052359">
    <property type="entry name" value="HTH-type_reg/antitoxin"/>
</dbReference>
<dbReference type="SMART" id="SM00530">
    <property type="entry name" value="HTH_XRE"/>
    <property type="match status" value="1"/>
</dbReference>
<dbReference type="InterPro" id="IPR001387">
    <property type="entry name" value="Cro/C1-type_HTH"/>
</dbReference>
<dbReference type="SUPFAM" id="SSF47413">
    <property type="entry name" value="lambda repressor-like DNA-binding domains"/>
    <property type="match status" value="1"/>
</dbReference>
<dbReference type="CDD" id="cd00093">
    <property type="entry name" value="HTH_XRE"/>
    <property type="match status" value="1"/>
</dbReference>
<feature type="domain" description="HTH cro/C1-type" evidence="4">
    <location>
        <begin position="36"/>
        <end position="89"/>
    </location>
</feature>
<name>A0A6I3YBM6_ALIFS</name>
<dbReference type="Proteomes" id="UP000448038">
    <property type="component" value="Unassembled WGS sequence"/>
</dbReference>
<keyword evidence="3" id="KW-0804">Transcription</keyword>
<evidence type="ECO:0000256" key="1">
    <source>
        <dbReference type="ARBA" id="ARBA00023015"/>
    </source>
</evidence>
<dbReference type="PROSITE" id="PS50943">
    <property type="entry name" value="HTH_CROC1"/>
    <property type="match status" value="1"/>
</dbReference>
<reference evidence="7 8" key="1">
    <citation type="submission" date="2019-11" db="EMBL/GenBank/DDBJ databases">
        <title>Using colonization assays and comparative genomics to discover symbiosis behaviors and factors in Vibrio fischeri.</title>
        <authorList>
            <person name="Bongrand C."/>
            <person name="Moriano-Gutierrez S."/>
            <person name="Arevalo P."/>
            <person name="Mcfall-Ngai M."/>
            <person name="Visick K."/>
            <person name="Polz M.F."/>
            <person name="Ruby E.G."/>
        </authorList>
    </citation>
    <scope>NUCLEOTIDE SEQUENCE [LARGE SCALE GENOMIC DNA]</scope>
    <source>
        <strain evidence="7">emors.3.2</strain>
        <strain evidence="5">Emors.3.2</strain>
        <strain evidence="8">emors.4.1</strain>
        <strain evidence="6">Emors.4.1</strain>
    </source>
</reference>
<comment type="caution">
    <text evidence="6">The sequence shown here is derived from an EMBL/GenBank/DDBJ whole genome shotgun (WGS) entry which is preliminary data.</text>
</comment>
<dbReference type="Proteomes" id="UP000435323">
    <property type="component" value="Unassembled WGS sequence"/>
</dbReference>
<sequence length="94" mass="10198">MSSAFESIQQGLMEAIEFAEGETKSATVHKFSPVDVKAVRNNIAMTQAEFASTFGISLGTLRHWERGDRTPRGPALVLLNVLAKDPKAVIRALA</sequence>
<evidence type="ECO:0000313" key="8">
    <source>
        <dbReference type="Proteomes" id="UP000448038"/>
    </source>
</evidence>
<keyword evidence="2" id="KW-0238">DNA-binding</keyword>
<evidence type="ECO:0000256" key="3">
    <source>
        <dbReference type="ARBA" id="ARBA00023163"/>
    </source>
</evidence>
<gene>
    <name evidence="5" type="ORF">GNP77_02595</name>
    <name evidence="6" type="ORF">GNP88_12335</name>
</gene>
<proteinExistence type="predicted"/>
<dbReference type="PANTHER" id="PTHR36511">
    <property type="entry name" value="MERR FAMILY BACTERIAL REGULATORY PROTEIN"/>
    <property type="match status" value="1"/>
</dbReference>
<evidence type="ECO:0000313" key="6">
    <source>
        <dbReference type="EMBL" id="MUK49955.1"/>
    </source>
</evidence>
<dbReference type="AlphaFoldDB" id="A0A6I3YBM6"/>
<dbReference type="EMBL" id="WOBO01000004">
    <property type="protein sequence ID" value="MUK44260.1"/>
    <property type="molecule type" value="Genomic_DNA"/>
</dbReference>
<dbReference type="PANTHER" id="PTHR36511:SF3">
    <property type="entry name" value="ANTITOXIN HIGA-2"/>
    <property type="match status" value="1"/>
</dbReference>
<evidence type="ECO:0000313" key="5">
    <source>
        <dbReference type="EMBL" id="MUK44260.1"/>
    </source>
</evidence>
<dbReference type="RefSeq" id="WP_017019613.1">
    <property type="nucleotide sequence ID" value="NZ_BMPC01000004.1"/>
</dbReference>
<evidence type="ECO:0000259" key="4">
    <source>
        <dbReference type="PROSITE" id="PS50943"/>
    </source>
</evidence>
<dbReference type="InterPro" id="IPR047761">
    <property type="entry name" value="NadS-like"/>
</dbReference>
<dbReference type="Gene3D" id="1.10.260.40">
    <property type="entry name" value="lambda repressor-like DNA-binding domains"/>
    <property type="match status" value="1"/>
</dbReference>
<dbReference type="EMBL" id="WOBN01000019">
    <property type="protein sequence ID" value="MUK49955.1"/>
    <property type="molecule type" value="Genomic_DNA"/>
</dbReference>
<protein>
    <submittedName>
        <fullName evidence="6">Helix-turn-helix domain-containing protein</fullName>
    </submittedName>
</protein>
<evidence type="ECO:0000256" key="2">
    <source>
        <dbReference type="ARBA" id="ARBA00023125"/>
    </source>
</evidence>
<dbReference type="Pfam" id="PF01381">
    <property type="entry name" value="HTH_3"/>
    <property type="match status" value="1"/>
</dbReference>
<evidence type="ECO:0000313" key="7">
    <source>
        <dbReference type="Proteomes" id="UP000435323"/>
    </source>
</evidence>
<dbReference type="InterPro" id="IPR010982">
    <property type="entry name" value="Lambda_DNA-bd_dom_sf"/>
</dbReference>
<accession>A0A6I3YBM6</accession>
<keyword evidence="1" id="KW-0805">Transcription regulation</keyword>
<dbReference type="GO" id="GO:0003677">
    <property type="term" value="F:DNA binding"/>
    <property type="evidence" value="ECO:0007669"/>
    <property type="project" value="UniProtKB-KW"/>
</dbReference>
<dbReference type="NCBIfam" id="NF041265">
    <property type="entry name" value="NadS"/>
    <property type="match status" value="1"/>
</dbReference>
<organism evidence="6 8">
    <name type="scientific">Aliivibrio fischeri</name>
    <name type="common">Vibrio fischeri</name>
    <dbReference type="NCBI Taxonomy" id="668"/>
    <lineage>
        <taxon>Bacteria</taxon>
        <taxon>Pseudomonadati</taxon>
        <taxon>Pseudomonadota</taxon>
        <taxon>Gammaproteobacteria</taxon>
        <taxon>Vibrionales</taxon>
        <taxon>Vibrionaceae</taxon>
        <taxon>Aliivibrio</taxon>
    </lineage>
</organism>